<sequence>MTAVAHDEEQAGALIDDVHVKPMVMRGCELDGWLRVAVDALGTDDQPRSWVERGTGFGESLPAR</sequence>
<protein>
    <submittedName>
        <fullName evidence="1">Uncharacterized protein</fullName>
    </submittedName>
</protein>
<name>A0A0N9I819_9PSEU</name>
<evidence type="ECO:0000313" key="1">
    <source>
        <dbReference type="EMBL" id="ALG12429.1"/>
    </source>
</evidence>
<dbReference type="AlphaFoldDB" id="A0A0N9I819"/>
<proteinExistence type="predicted"/>
<keyword evidence="2" id="KW-1185">Reference proteome</keyword>
<gene>
    <name evidence="1" type="ORF">AOZ06_41195</name>
</gene>
<accession>A0A0N9I819</accession>
<dbReference type="STRING" id="860235.AOZ06_41195"/>
<reference evidence="1 2" key="1">
    <citation type="submission" date="2015-07" db="EMBL/GenBank/DDBJ databases">
        <title>Genome sequencing of Kibdelosporangium phytohabitans.</title>
        <authorList>
            <person name="Qin S."/>
            <person name="Xing K."/>
        </authorList>
    </citation>
    <scope>NUCLEOTIDE SEQUENCE [LARGE SCALE GENOMIC DNA]</scope>
    <source>
        <strain evidence="1 2">KLBMP1111</strain>
    </source>
</reference>
<organism evidence="1 2">
    <name type="scientific">Kibdelosporangium phytohabitans</name>
    <dbReference type="NCBI Taxonomy" id="860235"/>
    <lineage>
        <taxon>Bacteria</taxon>
        <taxon>Bacillati</taxon>
        <taxon>Actinomycetota</taxon>
        <taxon>Actinomycetes</taxon>
        <taxon>Pseudonocardiales</taxon>
        <taxon>Pseudonocardiaceae</taxon>
        <taxon>Kibdelosporangium</taxon>
    </lineage>
</organism>
<dbReference type="EMBL" id="CP012752">
    <property type="protein sequence ID" value="ALG12429.1"/>
    <property type="molecule type" value="Genomic_DNA"/>
</dbReference>
<evidence type="ECO:0000313" key="2">
    <source>
        <dbReference type="Proteomes" id="UP000063699"/>
    </source>
</evidence>
<dbReference type="Proteomes" id="UP000063699">
    <property type="component" value="Chromosome"/>
</dbReference>
<dbReference type="KEGG" id="kphy:AOZ06_41195"/>